<dbReference type="PANTHER" id="PTHR40278:SF1">
    <property type="entry name" value="DNA UTILIZATION PROTEIN HOFN"/>
    <property type="match status" value="1"/>
</dbReference>
<dbReference type="EMBL" id="JAENHN010000025">
    <property type="protein sequence ID" value="MBK1810494.1"/>
    <property type="molecule type" value="Genomic_DNA"/>
</dbReference>
<keyword evidence="1" id="KW-1133">Transmembrane helix</keyword>
<dbReference type="InterPro" id="IPR007813">
    <property type="entry name" value="PilN"/>
</dbReference>
<sequence length="189" mass="21382">MNDFNFFAPYQGKQKQVVNKKIYIYTISAVVLIFILGTLIWNSVNIYITNKQIEKYKADINSPKLQAKITEANDINKKSQILSKYDVAIDSINNDIAKKNVVSSDILDKINLAVPKEVSFNNISLDESNISFNGQSKNRQAIGELQHNLKGLDIFEVVQVNSITGDEADSNYKFDLKCTLKDVEINENK</sequence>
<proteinExistence type="predicted"/>
<evidence type="ECO:0000313" key="3">
    <source>
        <dbReference type="Proteomes" id="UP000596739"/>
    </source>
</evidence>
<dbReference type="PANTHER" id="PTHR40278">
    <property type="entry name" value="DNA UTILIZATION PROTEIN HOFN"/>
    <property type="match status" value="1"/>
</dbReference>
<keyword evidence="3" id="KW-1185">Reference proteome</keyword>
<evidence type="ECO:0000313" key="2">
    <source>
        <dbReference type="EMBL" id="MBK1810494.1"/>
    </source>
</evidence>
<reference evidence="3" key="1">
    <citation type="submission" date="2021-01" db="EMBL/GenBank/DDBJ databases">
        <title>Genome public.</title>
        <authorList>
            <person name="Liu C."/>
            <person name="Sun Q."/>
        </authorList>
    </citation>
    <scope>NUCLEOTIDE SEQUENCE [LARGE SCALE GENOMIC DNA]</scope>
    <source>
        <strain evidence="3">YIM B02505</strain>
    </source>
</reference>
<dbReference type="InterPro" id="IPR052534">
    <property type="entry name" value="Extracell_DNA_Util/SecSys_Comp"/>
</dbReference>
<comment type="caution">
    <text evidence="2">The sequence shown here is derived from an EMBL/GenBank/DDBJ whole genome shotgun (WGS) entry which is preliminary data.</text>
</comment>
<feature type="transmembrane region" description="Helical" evidence="1">
    <location>
        <begin position="22"/>
        <end position="41"/>
    </location>
</feature>
<gene>
    <name evidence="2" type="ORF">JHL18_07585</name>
</gene>
<protein>
    <submittedName>
        <fullName evidence="2">PilN domain-containing protein</fullName>
    </submittedName>
</protein>
<accession>A0ABS1EMD5</accession>
<organism evidence="2 3">
    <name type="scientific">Clostridium yunnanense</name>
    <dbReference type="NCBI Taxonomy" id="2800325"/>
    <lineage>
        <taxon>Bacteria</taxon>
        <taxon>Bacillati</taxon>
        <taxon>Bacillota</taxon>
        <taxon>Clostridia</taxon>
        <taxon>Eubacteriales</taxon>
        <taxon>Clostridiaceae</taxon>
        <taxon>Clostridium</taxon>
    </lineage>
</organism>
<keyword evidence="1" id="KW-0472">Membrane</keyword>
<name>A0ABS1EMD5_9CLOT</name>
<dbReference type="Pfam" id="PF05137">
    <property type="entry name" value="PilN"/>
    <property type="match status" value="1"/>
</dbReference>
<dbReference type="RefSeq" id="WP_200267743.1">
    <property type="nucleotide sequence ID" value="NZ_JAENHN010000025.1"/>
</dbReference>
<keyword evidence="1" id="KW-0812">Transmembrane</keyword>
<evidence type="ECO:0000256" key="1">
    <source>
        <dbReference type="SAM" id="Phobius"/>
    </source>
</evidence>
<dbReference type="Proteomes" id="UP000596739">
    <property type="component" value="Unassembled WGS sequence"/>
</dbReference>